<sequence>MDSFFCCSSIEPFRPRIIEAEAKFNMFLNWTRTSQAASTNEIQNLTEILSSNNHSCFVVQLVRQVNYGPLESKRYFAKTPSMGAAFTEVTEQDLINANYEKVNSYKNFKCVTHNKFFELNLYQ</sequence>
<reference evidence="1 2" key="1">
    <citation type="submission" date="2016-05" db="EMBL/GenBank/DDBJ databases">
        <title>A degradative enzymes factory behind the ericoid mycorrhizal symbiosis.</title>
        <authorList>
            <consortium name="DOE Joint Genome Institute"/>
            <person name="Martino E."/>
            <person name="Morin E."/>
            <person name="Grelet G."/>
            <person name="Kuo A."/>
            <person name="Kohler A."/>
            <person name="Daghino S."/>
            <person name="Barry K."/>
            <person name="Choi C."/>
            <person name="Cichocki N."/>
            <person name="Clum A."/>
            <person name="Copeland A."/>
            <person name="Hainaut M."/>
            <person name="Haridas S."/>
            <person name="Labutti K."/>
            <person name="Lindquist E."/>
            <person name="Lipzen A."/>
            <person name="Khouja H.-R."/>
            <person name="Murat C."/>
            <person name="Ohm R."/>
            <person name="Olson A."/>
            <person name="Spatafora J."/>
            <person name="Veneault-Fourrey C."/>
            <person name="Henrissat B."/>
            <person name="Grigoriev I."/>
            <person name="Martin F."/>
            <person name="Perotto S."/>
        </authorList>
    </citation>
    <scope>NUCLEOTIDE SEQUENCE [LARGE SCALE GENOMIC DNA]</scope>
    <source>
        <strain evidence="1 2">UAMH 7357</strain>
    </source>
</reference>
<dbReference type="STRING" id="1745343.A0A2J6Q0N7"/>
<name>A0A2J6Q0N7_9HELO</name>
<protein>
    <submittedName>
        <fullName evidence="1">Uncharacterized protein</fullName>
    </submittedName>
</protein>
<dbReference type="AlphaFoldDB" id="A0A2J6Q0N7"/>
<dbReference type="Proteomes" id="UP000235672">
    <property type="component" value="Unassembled WGS sequence"/>
</dbReference>
<evidence type="ECO:0000313" key="1">
    <source>
        <dbReference type="EMBL" id="PMD19860.1"/>
    </source>
</evidence>
<gene>
    <name evidence="1" type="ORF">NA56DRAFT_723583</name>
</gene>
<evidence type="ECO:0000313" key="2">
    <source>
        <dbReference type="Proteomes" id="UP000235672"/>
    </source>
</evidence>
<organism evidence="1 2">
    <name type="scientific">Hyaloscypha hepaticicola</name>
    <dbReference type="NCBI Taxonomy" id="2082293"/>
    <lineage>
        <taxon>Eukaryota</taxon>
        <taxon>Fungi</taxon>
        <taxon>Dikarya</taxon>
        <taxon>Ascomycota</taxon>
        <taxon>Pezizomycotina</taxon>
        <taxon>Leotiomycetes</taxon>
        <taxon>Helotiales</taxon>
        <taxon>Hyaloscyphaceae</taxon>
        <taxon>Hyaloscypha</taxon>
    </lineage>
</organism>
<accession>A0A2J6Q0N7</accession>
<proteinExistence type="predicted"/>
<dbReference type="EMBL" id="KZ613487">
    <property type="protein sequence ID" value="PMD19860.1"/>
    <property type="molecule type" value="Genomic_DNA"/>
</dbReference>
<dbReference type="OrthoDB" id="10264507at2759"/>
<keyword evidence="2" id="KW-1185">Reference proteome</keyword>